<protein>
    <submittedName>
        <fullName evidence="3">Anthranilate synthase, component II</fullName>
    </submittedName>
</protein>
<dbReference type="GO" id="GO:0000162">
    <property type="term" value="P:L-tryptophan biosynthetic process"/>
    <property type="evidence" value="ECO:0007669"/>
    <property type="project" value="TreeGrafter"/>
</dbReference>
<dbReference type="STRING" id="1121400.SAMN02746065_10835"/>
<dbReference type="EMBL" id="FWXY01000008">
    <property type="protein sequence ID" value="SMC71367.1"/>
    <property type="molecule type" value="Genomic_DNA"/>
</dbReference>
<organism evidence="3 4">
    <name type="scientific">Desulfocicer vacuolatum DSM 3385</name>
    <dbReference type="NCBI Taxonomy" id="1121400"/>
    <lineage>
        <taxon>Bacteria</taxon>
        <taxon>Pseudomonadati</taxon>
        <taxon>Thermodesulfobacteriota</taxon>
        <taxon>Desulfobacteria</taxon>
        <taxon>Desulfobacterales</taxon>
        <taxon>Desulfobacteraceae</taxon>
        <taxon>Desulfocicer</taxon>
    </lineage>
</organism>
<dbReference type="GO" id="GO:0004049">
    <property type="term" value="F:anthranilate synthase activity"/>
    <property type="evidence" value="ECO:0007669"/>
    <property type="project" value="TreeGrafter"/>
</dbReference>
<dbReference type="Gene3D" id="3.40.50.880">
    <property type="match status" value="1"/>
</dbReference>
<dbReference type="InterPro" id="IPR029062">
    <property type="entry name" value="Class_I_gatase-like"/>
</dbReference>
<dbReference type="PANTHER" id="PTHR43418:SF4">
    <property type="entry name" value="MULTIFUNCTIONAL TRYPTOPHAN BIOSYNTHESIS PROTEIN"/>
    <property type="match status" value="1"/>
</dbReference>
<gene>
    <name evidence="3" type="ORF">SAMN02746065_10835</name>
</gene>
<dbReference type="PRINTS" id="PR00097">
    <property type="entry name" value="ANTSNTHASEII"/>
</dbReference>
<dbReference type="SUPFAM" id="SSF52317">
    <property type="entry name" value="Class I glutamine amidotransferase-like"/>
    <property type="match status" value="1"/>
</dbReference>
<accession>A0A1W2BEC9</accession>
<dbReference type="Pfam" id="PF00117">
    <property type="entry name" value="GATase"/>
    <property type="match status" value="1"/>
</dbReference>
<dbReference type="InterPro" id="IPR006221">
    <property type="entry name" value="TrpG/PapA_dom"/>
</dbReference>
<dbReference type="FunFam" id="3.40.50.880:FF:000003">
    <property type="entry name" value="Anthranilate synthase component II"/>
    <property type="match status" value="1"/>
</dbReference>
<sequence length="191" mass="20752">MLIAVIDNYDSFTFNLVHYIRQCGATVHVFRNDKATLEDITALNPDAVVISPGPGRPQDAGISMAVIKAFTGKLPILGVCLGHQAIAACFGGRIVHAKRIMHGKTSMVTGDDKGIFKGLKKPFAAMRYHSLAVEEASLPQCLRVTARTNDGEIMGLCHVEHPTCGVQFHPESIMTVVGKRLIRNFVKGVEK</sequence>
<dbReference type="AlphaFoldDB" id="A0A1W2BEC9"/>
<keyword evidence="1" id="KW-0315">Glutamine amidotransferase</keyword>
<dbReference type="PRINTS" id="PR00099">
    <property type="entry name" value="CPSGATASE"/>
</dbReference>
<dbReference type="PROSITE" id="PS51273">
    <property type="entry name" value="GATASE_TYPE_1"/>
    <property type="match status" value="1"/>
</dbReference>
<reference evidence="3 4" key="1">
    <citation type="submission" date="2017-04" db="EMBL/GenBank/DDBJ databases">
        <authorList>
            <person name="Afonso C.L."/>
            <person name="Miller P.J."/>
            <person name="Scott M.A."/>
            <person name="Spackman E."/>
            <person name="Goraichik I."/>
            <person name="Dimitrov K.M."/>
            <person name="Suarez D.L."/>
            <person name="Swayne D.E."/>
        </authorList>
    </citation>
    <scope>NUCLEOTIDE SEQUENCE [LARGE SCALE GENOMIC DNA]</scope>
    <source>
        <strain evidence="3 4">DSM 3385</strain>
    </source>
</reference>
<name>A0A1W2BEC9_9BACT</name>
<dbReference type="Proteomes" id="UP000192418">
    <property type="component" value="Unassembled WGS sequence"/>
</dbReference>
<keyword evidence="4" id="KW-1185">Reference proteome</keyword>
<dbReference type="CDD" id="cd01743">
    <property type="entry name" value="GATase1_Anthranilate_Synthase"/>
    <property type="match status" value="1"/>
</dbReference>
<evidence type="ECO:0000313" key="4">
    <source>
        <dbReference type="Proteomes" id="UP000192418"/>
    </source>
</evidence>
<feature type="domain" description="Glutamine amidotransferase" evidence="2">
    <location>
        <begin position="5"/>
        <end position="187"/>
    </location>
</feature>
<proteinExistence type="predicted"/>
<dbReference type="PANTHER" id="PTHR43418">
    <property type="entry name" value="MULTIFUNCTIONAL TRYPTOPHAN BIOSYNTHESIS PROTEIN-RELATED"/>
    <property type="match status" value="1"/>
</dbReference>
<evidence type="ECO:0000256" key="1">
    <source>
        <dbReference type="ARBA" id="ARBA00022962"/>
    </source>
</evidence>
<dbReference type="GO" id="GO:0005829">
    <property type="term" value="C:cytosol"/>
    <property type="evidence" value="ECO:0007669"/>
    <property type="project" value="TreeGrafter"/>
</dbReference>
<dbReference type="InterPro" id="IPR017926">
    <property type="entry name" value="GATASE"/>
</dbReference>
<dbReference type="PRINTS" id="PR00096">
    <property type="entry name" value="GATASE"/>
</dbReference>
<dbReference type="NCBIfam" id="TIGR00566">
    <property type="entry name" value="trpG_papA"/>
    <property type="match status" value="1"/>
</dbReference>
<evidence type="ECO:0000313" key="3">
    <source>
        <dbReference type="EMBL" id="SMC71367.1"/>
    </source>
</evidence>
<dbReference type="InterPro" id="IPR050472">
    <property type="entry name" value="Anth_synth/Amidotransfase"/>
</dbReference>
<dbReference type="OrthoDB" id="9786812at2"/>
<evidence type="ECO:0000259" key="2">
    <source>
        <dbReference type="Pfam" id="PF00117"/>
    </source>
</evidence>